<sequence>MLGDLLYEETGQVTGIEVLPPEDGGVVLKVSLQAAGTIQGVAHTSIWTYTSITRTDGSVFGQGRGVLTTADGDVVHILGRASDQSGGPGSTTHYRGAFHFQTVSEKFSRLNGVAAVFEYDVEADGSSKAKIWEWA</sequence>
<organism evidence="1">
    <name type="scientific">marine metagenome</name>
    <dbReference type="NCBI Taxonomy" id="408172"/>
    <lineage>
        <taxon>unclassified sequences</taxon>
        <taxon>metagenomes</taxon>
        <taxon>ecological metagenomes</taxon>
    </lineage>
</organism>
<reference evidence="1" key="1">
    <citation type="submission" date="2018-05" db="EMBL/GenBank/DDBJ databases">
        <authorList>
            <person name="Lanie J.A."/>
            <person name="Ng W.-L."/>
            <person name="Kazmierczak K.M."/>
            <person name="Andrzejewski T.M."/>
            <person name="Davidsen T.M."/>
            <person name="Wayne K.J."/>
            <person name="Tettelin H."/>
            <person name="Glass J.I."/>
            <person name="Rusch D."/>
            <person name="Podicherti R."/>
            <person name="Tsui H.-C.T."/>
            <person name="Winkler M.E."/>
        </authorList>
    </citation>
    <scope>NUCLEOTIDE SEQUENCE</scope>
</reference>
<dbReference type="EMBL" id="UINC01075676">
    <property type="protein sequence ID" value="SVC14095.1"/>
    <property type="molecule type" value="Genomic_DNA"/>
</dbReference>
<dbReference type="AlphaFoldDB" id="A0A382JR01"/>
<evidence type="ECO:0008006" key="2">
    <source>
        <dbReference type="Google" id="ProtNLM"/>
    </source>
</evidence>
<evidence type="ECO:0000313" key="1">
    <source>
        <dbReference type="EMBL" id="SVC14095.1"/>
    </source>
</evidence>
<protein>
    <recommendedName>
        <fullName evidence="2">DUF3224 domain-containing protein</fullName>
    </recommendedName>
</protein>
<gene>
    <name evidence="1" type="ORF">METZ01_LOCUS266949</name>
</gene>
<proteinExistence type="predicted"/>
<name>A0A382JR01_9ZZZZ</name>
<accession>A0A382JR01</accession>